<accession>A0A251XAN2</accession>
<proteinExistence type="predicted"/>
<reference evidence="2 3" key="1">
    <citation type="submission" date="2016-12" db="EMBL/GenBank/DDBJ databases">
        <title>Thioflexothrix psekupsii D3 genome sequencing and assembly.</title>
        <authorList>
            <person name="Fomenkov A."/>
            <person name="Vincze T."/>
            <person name="Grabovich M."/>
            <person name="Anton B.P."/>
            <person name="Dubinina G."/>
            <person name="Orlova M."/>
            <person name="Belousova E."/>
            <person name="Roberts R.J."/>
        </authorList>
    </citation>
    <scope>NUCLEOTIDE SEQUENCE [LARGE SCALE GENOMIC DNA]</scope>
    <source>
        <strain evidence="2">D3</strain>
    </source>
</reference>
<dbReference type="EMBL" id="MSLT01000007">
    <property type="protein sequence ID" value="OUD15031.1"/>
    <property type="molecule type" value="Genomic_DNA"/>
</dbReference>
<keyword evidence="1" id="KW-0732">Signal</keyword>
<feature type="signal peptide" evidence="1">
    <location>
        <begin position="1"/>
        <end position="23"/>
    </location>
</feature>
<dbReference type="AlphaFoldDB" id="A0A251XAN2"/>
<dbReference type="RefSeq" id="WP_086487469.1">
    <property type="nucleotide sequence ID" value="NZ_MSLT01000007.1"/>
</dbReference>
<evidence type="ECO:0000313" key="3">
    <source>
        <dbReference type="Proteomes" id="UP000194798"/>
    </source>
</evidence>
<feature type="chain" id="PRO_5013146247" evidence="1">
    <location>
        <begin position="24"/>
        <end position="221"/>
    </location>
</feature>
<dbReference type="Proteomes" id="UP000194798">
    <property type="component" value="Unassembled WGS sequence"/>
</dbReference>
<name>A0A251XAN2_9GAMM</name>
<evidence type="ECO:0000313" key="2">
    <source>
        <dbReference type="EMBL" id="OUD15031.1"/>
    </source>
</evidence>
<keyword evidence="3" id="KW-1185">Reference proteome</keyword>
<gene>
    <name evidence="2" type="ORF">TPSD3_04860</name>
</gene>
<sequence>MNTRQSLALLLVGLLCWGQWAYAGGFGTSTPDDWLPELTLHQVGVPAEALSLPYRVERDRGLMGSLPPSDRRAHGVIYTREINENSRIDFLISGIRNDVPVDIFLAYSTRPGEFPMPVRVGEFRLDMPTMQIIAGVSAPPVNHYLQHDPTPIGRATAMTRAVTLTVWLSDLNAPQLQSNELFFQALALPAGSLDLKEAQASEVDHFLIERHQVRRLPPDFE</sequence>
<evidence type="ECO:0000256" key="1">
    <source>
        <dbReference type="SAM" id="SignalP"/>
    </source>
</evidence>
<organism evidence="2 3">
    <name type="scientific">Thioflexithrix psekupsensis</name>
    <dbReference type="NCBI Taxonomy" id="1570016"/>
    <lineage>
        <taxon>Bacteria</taxon>
        <taxon>Pseudomonadati</taxon>
        <taxon>Pseudomonadota</taxon>
        <taxon>Gammaproteobacteria</taxon>
        <taxon>Thiotrichales</taxon>
        <taxon>Thioflexithrix</taxon>
    </lineage>
</organism>
<dbReference type="OrthoDB" id="5625406at2"/>
<protein>
    <submittedName>
        <fullName evidence="2">Uncharacterized protein</fullName>
    </submittedName>
</protein>
<comment type="caution">
    <text evidence="2">The sequence shown here is derived from an EMBL/GenBank/DDBJ whole genome shotgun (WGS) entry which is preliminary data.</text>
</comment>